<feature type="compositionally biased region" description="Low complexity" evidence="1">
    <location>
        <begin position="42"/>
        <end position="58"/>
    </location>
</feature>
<organism evidence="2 3">
    <name type="scientific">Quillaja saponaria</name>
    <name type="common">Soap bark tree</name>
    <dbReference type="NCBI Taxonomy" id="32244"/>
    <lineage>
        <taxon>Eukaryota</taxon>
        <taxon>Viridiplantae</taxon>
        <taxon>Streptophyta</taxon>
        <taxon>Embryophyta</taxon>
        <taxon>Tracheophyta</taxon>
        <taxon>Spermatophyta</taxon>
        <taxon>Magnoliopsida</taxon>
        <taxon>eudicotyledons</taxon>
        <taxon>Gunneridae</taxon>
        <taxon>Pentapetalae</taxon>
        <taxon>rosids</taxon>
        <taxon>fabids</taxon>
        <taxon>Fabales</taxon>
        <taxon>Quillajaceae</taxon>
        <taxon>Quillaja</taxon>
    </lineage>
</organism>
<dbReference type="EMBL" id="JARAOO010000014">
    <property type="protein sequence ID" value="KAJ7943576.1"/>
    <property type="molecule type" value="Genomic_DNA"/>
</dbReference>
<accession>A0AAD7KQR8</accession>
<keyword evidence="3" id="KW-1185">Reference proteome</keyword>
<keyword evidence="2" id="KW-0547">Nucleotide-binding</keyword>
<evidence type="ECO:0000313" key="3">
    <source>
        <dbReference type="Proteomes" id="UP001163823"/>
    </source>
</evidence>
<feature type="region of interest" description="Disordered" evidence="1">
    <location>
        <begin position="35"/>
        <end position="64"/>
    </location>
</feature>
<evidence type="ECO:0000313" key="2">
    <source>
        <dbReference type="EMBL" id="KAJ7943576.1"/>
    </source>
</evidence>
<keyword evidence="2" id="KW-0347">Helicase</keyword>
<evidence type="ECO:0000256" key="1">
    <source>
        <dbReference type="SAM" id="MobiDB-lite"/>
    </source>
</evidence>
<protein>
    <submittedName>
        <fullName evidence="2">RNA helicase</fullName>
    </submittedName>
</protein>
<dbReference type="GO" id="GO:0004386">
    <property type="term" value="F:helicase activity"/>
    <property type="evidence" value="ECO:0007669"/>
    <property type="project" value="UniProtKB-KW"/>
</dbReference>
<gene>
    <name evidence="2" type="ORF">O6P43_033104</name>
</gene>
<comment type="caution">
    <text evidence="2">The sequence shown here is derived from an EMBL/GenBank/DDBJ whole genome shotgun (WGS) entry which is preliminary data.</text>
</comment>
<sequence length="113" mass="12808">MEIFDVKKLPVDEFSASLGLPMTPKIRFLDPKIRHKPVSGKSSLPESENSDNENLLENQSEEDPIEKVDLNDLWLDEDKGFILTEDTPNLGDVKTHVIEDIRHVNFLICSSCS</sequence>
<dbReference type="KEGG" id="qsa:O6P43_033104"/>
<name>A0AAD7KQR8_QUISA</name>
<dbReference type="AlphaFoldDB" id="A0AAD7KQR8"/>
<proteinExistence type="predicted"/>
<keyword evidence="2" id="KW-0378">Hydrolase</keyword>
<dbReference type="Proteomes" id="UP001163823">
    <property type="component" value="Chromosome 14"/>
</dbReference>
<reference evidence="2" key="1">
    <citation type="journal article" date="2023" name="Science">
        <title>Elucidation of the pathway for biosynthesis of saponin adjuvants from the soapbark tree.</title>
        <authorList>
            <person name="Reed J."/>
            <person name="Orme A."/>
            <person name="El-Demerdash A."/>
            <person name="Owen C."/>
            <person name="Martin L.B.B."/>
            <person name="Misra R.C."/>
            <person name="Kikuchi S."/>
            <person name="Rejzek M."/>
            <person name="Martin A.C."/>
            <person name="Harkess A."/>
            <person name="Leebens-Mack J."/>
            <person name="Louveau T."/>
            <person name="Stephenson M.J."/>
            <person name="Osbourn A."/>
        </authorList>
    </citation>
    <scope>NUCLEOTIDE SEQUENCE</scope>
    <source>
        <strain evidence="2">S10</strain>
    </source>
</reference>
<keyword evidence="2" id="KW-0067">ATP-binding</keyword>